<sequence length="391" mass="44984">MSSQKREGSPLEMQRGAKRQQREIDRDVEDSTVSKGAKRELESDLLKDMLHTQHQHRQEEIQAIKKSMALYYNKVDLSDVEIRLYDRSGEAVVSRYPAHRVMLHQSLVLRELLFAREENRYAKGMIRGPYIESTLHVSERALQDIRQFFEKRAHDPKAQTDQTENTISTWINLYANHMPQNNSEQILGVDPIRGVLVNKTVEDQMTVLSIRNIRKDDFEEVLRFLYSGTYEPKGPETPKEEGDTYGFHQYMNTAIAATKCQVRDLQSACSKHFTIAVKNAKKHGNEILQPGKEEEFHVALGAVIRLYYSQAPAASPHDTVGRAISELVLLDLEEFVKTKEFRELVTGFPDFKRHVKIVSNKHNLPFEMTSGKQPLVEKASEYRETPDIKSA</sequence>
<keyword evidence="3" id="KW-1185">Reference proteome</keyword>
<evidence type="ECO:0008006" key="5">
    <source>
        <dbReference type="Google" id="ProtNLM"/>
    </source>
</evidence>
<dbReference type="Gene3D" id="3.30.710.10">
    <property type="entry name" value="Potassium Channel Kv1.1, Chain A"/>
    <property type="match status" value="1"/>
</dbReference>
<dbReference type="Proteomes" id="UP000504636">
    <property type="component" value="Unplaced"/>
</dbReference>
<protein>
    <recommendedName>
        <fullName evidence="5">BTB domain-containing protein</fullName>
    </recommendedName>
</protein>
<dbReference type="SUPFAM" id="SSF54695">
    <property type="entry name" value="POZ domain"/>
    <property type="match status" value="1"/>
</dbReference>
<organism evidence="2">
    <name type="scientific">Mytilinidion resinicola</name>
    <dbReference type="NCBI Taxonomy" id="574789"/>
    <lineage>
        <taxon>Eukaryota</taxon>
        <taxon>Fungi</taxon>
        <taxon>Dikarya</taxon>
        <taxon>Ascomycota</taxon>
        <taxon>Pezizomycotina</taxon>
        <taxon>Dothideomycetes</taxon>
        <taxon>Pleosporomycetidae</taxon>
        <taxon>Mytilinidiales</taxon>
        <taxon>Mytilinidiaceae</taxon>
        <taxon>Mytilinidion</taxon>
    </lineage>
</organism>
<evidence type="ECO:0000256" key="1">
    <source>
        <dbReference type="SAM" id="MobiDB-lite"/>
    </source>
</evidence>
<evidence type="ECO:0000313" key="4">
    <source>
        <dbReference type="RefSeq" id="XP_033584766.1"/>
    </source>
</evidence>
<dbReference type="OrthoDB" id="10451940at2759"/>
<evidence type="ECO:0000313" key="2">
    <source>
        <dbReference type="EMBL" id="KAF2817802.1"/>
    </source>
</evidence>
<dbReference type="RefSeq" id="XP_033584766.1">
    <property type="nucleotide sequence ID" value="XM_033724774.1"/>
</dbReference>
<feature type="region of interest" description="Disordered" evidence="1">
    <location>
        <begin position="1"/>
        <end position="37"/>
    </location>
</feature>
<dbReference type="GeneID" id="54465667"/>
<dbReference type="EMBL" id="MU003692">
    <property type="protein sequence ID" value="KAF2817802.1"/>
    <property type="molecule type" value="Genomic_DNA"/>
</dbReference>
<dbReference type="InterPro" id="IPR011333">
    <property type="entry name" value="SKP1/BTB/POZ_sf"/>
</dbReference>
<reference evidence="2 4" key="1">
    <citation type="journal article" date="2020" name="Stud. Mycol.">
        <title>101 Dothideomycetes genomes: a test case for predicting lifestyles and emergence of pathogens.</title>
        <authorList>
            <person name="Haridas S."/>
            <person name="Albert R."/>
            <person name="Binder M."/>
            <person name="Bloem J."/>
            <person name="Labutti K."/>
            <person name="Salamov A."/>
            <person name="Andreopoulos B."/>
            <person name="Baker S."/>
            <person name="Barry K."/>
            <person name="Bills G."/>
            <person name="Bluhm B."/>
            <person name="Cannon C."/>
            <person name="Castanera R."/>
            <person name="Culley D."/>
            <person name="Daum C."/>
            <person name="Ezra D."/>
            <person name="Gonzalez J."/>
            <person name="Henrissat B."/>
            <person name="Kuo A."/>
            <person name="Liang C."/>
            <person name="Lipzen A."/>
            <person name="Lutzoni F."/>
            <person name="Magnuson J."/>
            <person name="Mondo S."/>
            <person name="Nolan M."/>
            <person name="Ohm R."/>
            <person name="Pangilinan J."/>
            <person name="Park H.-J."/>
            <person name="Ramirez L."/>
            <person name="Alfaro M."/>
            <person name="Sun H."/>
            <person name="Tritt A."/>
            <person name="Yoshinaga Y."/>
            <person name="Zwiers L.-H."/>
            <person name="Turgeon B."/>
            <person name="Goodwin S."/>
            <person name="Spatafora J."/>
            <person name="Crous P."/>
            <person name="Grigoriev I."/>
        </authorList>
    </citation>
    <scope>NUCLEOTIDE SEQUENCE</scope>
    <source>
        <strain evidence="2 4">CBS 304.34</strain>
    </source>
</reference>
<reference evidence="4" key="3">
    <citation type="submission" date="2025-04" db="UniProtKB">
        <authorList>
            <consortium name="RefSeq"/>
        </authorList>
    </citation>
    <scope>IDENTIFICATION</scope>
    <source>
        <strain evidence="4">CBS 304.34</strain>
    </source>
</reference>
<proteinExistence type="predicted"/>
<gene>
    <name evidence="2 4" type="ORF">BDZ99DRAFT_514016</name>
</gene>
<dbReference type="AlphaFoldDB" id="A0A6A6Z9K1"/>
<name>A0A6A6Z9K1_9PEZI</name>
<reference evidence="4" key="2">
    <citation type="submission" date="2020-04" db="EMBL/GenBank/DDBJ databases">
        <authorList>
            <consortium name="NCBI Genome Project"/>
        </authorList>
    </citation>
    <scope>NUCLEOTIDE SEQUENCE</scope>
    <source>
        <strain evidence="4">CBS 304.34</strain>
    </source>
</reference>
<evidence type="ECO:0000313" key="3">
    <source>
        <dbReference type="Proteomes" id="UP000504636"/>
    </source>
</evidence>
<accession>A0A6A6Z9K1</accession>